<dbReference type="PANTHER" id="PTHR38600:SF2">
    <property type="entry name" value="SLL0088 PROTEIN"/>
    <property type="match status" value="1"/>
</dbReference>
<keyword evidence="3" id="KW-1185">Reference proteome</keyword>
<dbReference type="PROSITE" id="PS50987">
    <property type="entry name" value="HTH_ARSR_2"/>
    <property type="match status" value="1"/>
</dbReference>
<dbReference type="PRINTS" id="PR00778">
    <property type="entry name" value="HTHARSR"/>
</dbReference>
<evidence type="ECO:0000313" key="3">
    <source>
        <dbReference type="Proteomes" id="UP001161405"/>
    </source>
</evidence>
<reference evidence="2" key="2">
    <citation type="submission" date="2023-01" db="EMBL/GenBank/DDBJ databases">
        <title>Draft genome sequence of Maritalea porphyrae strain NBRC 107169.</title>
        <authorList>
            <person name="Sun Q."/>
            <person name="Mori K."/>
        </authorList>
    </citation>
    <scope>NUCLEOTIDE SEQUENCE</scope>
    <source>
        <strain evidence="2">NBRC 107169</strain>
    </source>
</reference>
<dbReference type="CDD" id="cd00090">
    <property type="entry name" value="HTH_ARSR"/>
    <property type="match status" value="1"/>
</dbReference>
<evidence type="ECO:0000313" key="2">
    <source>
        <dbReference type="EMBL" id="GLQ16893.1"/>
    </source>
</evidence>
<comment type="caution">
    <text evidence="2">The sequence shown here is derived from an EMBL/GenBank/DDBJ whole genome shotgun (WGS) entry which is preliminary data.</text>
</comment>
<proteinExistence type="predicted"/>
<protein>
    <recommendedName>
        <fullName evidence="1">HTH arsR-type domain-containing protein</fullName>
    </recommendedName>
</protein>
<dbReference type="Gene3D" id="1.10.10.10">
    <property type="entry name" value="Winged helix-like DNA-binding domain superfamily/Winged helix DNA-binding domain"/>
    <property type="match status" value="1"/>
</dbReference>
<accession>A0ABQ5UNM8</accession>
<evidence type="ECO:0000259" key="1">
    <source>
        <dbReference type="PROSITE" id="PS50987"/>
    </source>
</evidence>
<dbReference type="Pfam" id="PF12840">
    <property type="entry name" value="HTH_20"/>
    <property type="match status" value="1"/>
</dbReference>
<dbReference type="PANTHER" id="PTHR38600">
    <property type="entry name" value="TRANSCRIPTIONAL REGULATORY PROTEIN"/>
    <property type="match status" value="1"/>
</dbReference>
<gene>
    <name evidence="2" type="ORF">GCM10007879_11420</name>
</gene>
<sequence>MTKYDVNLNLIFAALSDETRRAILVRLSRGPATVGELASHHEMALPSFMGHITKLEAAGMIETAKKGRTRYCRLSPDGIAPAQHWLDQQADQWVKRLDQFDEYALSLLKGKNDEP</sequence>
<dbReference type="RefSeq" id="WP_284362679.1">
    <property type="nucleotide sequence ID" value="NZ_BSNI01000002.1"/>
</dbReference>
<dbReference type="Proteomes" id="UP001161405">
    <property type="component" value="Unassembled WGS sequence"/>
</dbReference>
<dbReference type="InterPro" id="IPR036390">
    <property type="entry name" value="WH_DNA-bd_sf"/>
</dbReference>
<dbReference type="SMART" id="SM00418">
    <property type="entry name" value="HTH_ARSR"/>
    <property type="match status" value="1"/>
</dbReference>
<dbReference type="EMBL" id="BSNI01000002">
    <property type="protein sequence ID" value="GLQ16893.1"/>
    <property type="molecule type" value="Genomic_DNA"/>
</dbReference>
<dbReference type="NCBIfam" id="NF033788">
    <property type="entry name" value="HTH_metalloreg"/>
    <property type="match status" value="1"/>
</dbReference>
<organism evidence="2 3">
    <name type="scientific">Maritalea porphyrae</name>
    <dbReference type="NCBI Taxonomy" id="880732"/>
    <lineage>
        <taxon>Bacteria</taxon>
        <taxon>Pseudomonadati</taxon>
        <taxon>Pseudomonadota</taxon>
        <taxon>Alphaproteobacteria</taxon>
        <taxon>Hyphomicrobiales</taxon>
        <taxon>Devosiaceae</taxon>
        <taxon>Maritalea</taxon>
    </lineage>
</organism>
<dbReference type="InterPro" id="IPR011991">
    <property type="entry name" value="ArsR-like_HTH"/>
</dbReference>
<dbReference type="SUPFAM" id="SSF46785">
    <property type="entry name" value="Winged helix' DNA-binding domain"/>
    <property type="match status" value="1"/>
</dbReference>
<dbReference type="InterPro" id="IPR036388">
    <property type="entry name" value="WH-like_DNA-bd_sf"/>
</dbReference>
<reference evidence="2" key="1">
    <citation type="journal article" date="2014" name="Int. J. Syst. Evol. Microbiol.">
        <title>Complete genome of a new Firmicutes species belonging to the dominant human colonic microbiota ('Ruminococcus bicirculans') reveals two chromosomes and a selective capacity to utilize plant glucans.</title>
        <authorList>
            <consortium name="NISC Comparative Sequencing Program"/>
            <person name="Wegmann U."/>
            <person name="Louis P."/>
            <person name="Goesmann A."/>
            <person name="Henrissat B."/>
            <person name="Duncan S.H."/>
            <person name="Flint H.J."/>
        </authorList>
    </citation>
    <scope>NUCLEOTIDE SEQUENCE</scope>
    <source>
        <strain evidence="2">NBRC 107169</strain>
    </source>
</reference>
<name>A0ABQ5UNM8_9HYPH</name>
<dbReference type="InterPro" id="IPR001845">
    <property type="entry name" value="HTH_ArsR_DNA-bd_dom"/>
</dbReference>
<feature type="domain" description="HTH arsR-type" evidence="1">
    <location>
        <begin position="1"/>
        <end position="94"/>
    </location>
</feature>